<keyword evidence="1 2" id="KW-0808">Transferase</keyword>
<proteinExistence type="predicted"/>
<keyword evidence="3" id="KW-1185">Reference proteome</keyword>
<dbReference type="InterPro" id="IPR003673">
    <property type="entry name" value="CoA-Trfase_fam_III"/>
</dbReference>
<evidence type="ECO:0000256" key="1">
    <source>
        <dbReference type="ARBA" id="ARBA00022679"/>
    </source>
</evidence>
<dbReference type="InterPro" id="IPR044855">
    <property type="entry name" value="CoA-Trfase_III_dom3_sf"/>
</dbReference>
<protein>
    <submittedName>
        <fullName evidence="2">CaiB/BaiF CoA transferase family protein</fullName>
    </submittedName>
</protein>
<dbReference type="Gene3D" id="3.30.1540.10">
    <property type="entry name" value="formyl-coa transferase, domain 3"/>
    <property type="match status" value="1"/>
</dbReference>
<dbReference type="Gene3D" id="3.40.50.10540">
    <property type="entry name" value="Crotonobetainyl-coa:carnitine coa-transferase, domain 1"/>
    <property type="match status" value="1"/>
</dbReference>
<dbReference type="Pfam" id="PF02515">
    <property type="entry name" value="CoA_transf_3"/>
    <property type="match status" value="1"/>
</dbReference>
<reference evidence="2 3" key="1">
    <citation type="submission" date="2024-08" db="EMBL/GenBank/DDBJ databases">
        <title>Halobellus sp. MBLA0158 whole genome sequence.</title>
        <authorList>
            <person name="Hwang C.Y."/>
            <person name="Cho E.-S."/>
            <person name="Seo M.-J."/>
        </authorList>
    </citation>
    <scope>NUCLEOTIDE SEQUENCE [LARGE SCALE GENOMIC DNA]</scope>
    <source>
        <strain evidence="2 3">MBLA0158</strain>
    </source>
</reference>
<dbReference type="AlphaFoldDB" id="A0ABD5MJZ8"/>
<dbReference type="SUPFAM" id="SSF89796">
    <property type="entry name" value="CoA-transferase family III (CaiB/BaiF)"/>
    <property type="match status" value="1"/>
</dbReference>
<evidence type="ECO:0000313" key="2">
    <source>
        <dbReference type="EMBL" id="MFA1612485.1"/>
    </source>
</evidence>
<organism evidence="2 3">
    <name type="scientific">Halobellus rubicundus</name>
    <dbReference type="NCBI Taxonomy" id="2996466"/>
    <lineage>
        <taxon>Archaea</taxon>
        <taxon>Methanobacteriati</taxon>
        <taxon>Methanobacteriota</taxon>
        <taxon>Stenosarchaea group</taxon>
        <taxon>Halobacteria</taxon>
        <taxon>Halobacteriales</taxon>
        <taxon>Haloferacaceae</taxon>
        <taxon>Halobellus</taxon>
    </lineage>
</organism>
<sequence>MRTDDSLLTDVTVLDLGQAIAAPSAAGLLADFGADVVSVEPPGGSSQREFAKGSPLPNFDRNKRSIALDLKTERGTEALYRLVEAADVVIHNNRPGKMQELGCDYDTLSEINPRLIYCSLTGYGESGPYKDRPGFDPLAQAVSGLMSMTGEPDRKPSRIGASTIDIGTGIYAAYAIMMCLYKRKETGRGQRIETSLIDTAAMFMSQWYTYVSMGEQPPQRQGHTWDAYAPAGVFETHTDPIYMSVPFQHLWERLCKAVDRPDWVADPRFETKESRLRNREALHSELDEEFKSYSRSELMDLLLDANVPIAEVNTVEQALHDQHLQERGTIQTIENPNGDEVKAVSPPIRLSEAPATQSSAPPQLGENSREVLRECGYNEDDIESLLAEGVIQIPQ</sequence>
<name>A0ABD5MJZ8_9EURY</name>
<dbReference type="PANTHER" id="PTHR48207:SF3">
    <property type="entry name" value="SUCCINATE--HYDROXYMETHYLGLUTARATE COA-TRANSFERASE"/>
    <property type="match status" value="1"/>
</dbReference>
<comment type="caution">
    <text evidence="2">The sequence shown here is derived from an EMBL/GenBank/DDBJ whole genome shotgun (WGS) entry which is preliminary data.</text>
</comment>
<dbReference type="RefSeq" id="WP_372391712.1">
    <property type="nucleotide sequence ID" value="NZ_JBGNYA010000002.1"/>
</dbReference>
<dbReference type="Proteomes" id="UP001570511">
    <property type="component" value="Unassembled WGS sequence"/>
</dbReference>
<dbReference type="InterPro" id="IPR050483">
    <property type="entry name" value="CoA-transferase_III_domain"/>
</dbReference>
<dbReference type="EMBL" id="JBGNYA010000002">
    <property type="protein sequence ID" value="MFA1612485.1"/>
    <property type="molecule type" value="Genomic_DNA"/>
</dbReference>
<dbReference type="PANTHER" id="PTHR48207">
    <property type="entry name" value="SUCCINATE--HYDROXYMETHYLGLUTARATE COA-TRANSFERASE"/>
    <property type="match status" value="1"/>
</dbReference>
<evidence type="ECO:0000313" key="3">
    <source>
        <dbReference type="Proteomes" id="UP001570511"/>
    </source>
</evidence>
<gene>
    <name evidence="2" type="ORF">OS889_15945</name>
</gene>
<accession>A0ABD5MJZ8</accession>
<dbReference type="InterPro" id="IPR023606">
    <property type="entry name" value="CoA-Trfase_III_dom_1_sf"/>
</dbReference>
<dbReference type="GO" id="GO:0016740">
    <property type="term" value="F:transferase activity"/>
    <property type="evidence" value="ECO:0007669"/>
    <property type="project" value="UniProtKB-KW"/>
</dbReference>